<feature type="chain" id="PRO_5044976908" description="Phospholipase B-like" evidence="7">
    <location>
        <begin position="22"/>
        <end position="531"/>
    </location>
</feature>
<sequence length="531" mass="60738">MNKALSLFLICFLFLLPSLCAKKYGTVYYDKQTQEYSYAATLDVRGVATGMESDEVEQDGWEKVSLRTSTSIVYSDSVKAYGIGLLEGILTRDRVVQVWANWLEYTFPKGIPQDLIDFIEENIKWMKTQTAANPDDQLWKSLDATLKQIEGIADGVNWKGDSGLTLQNIYILNVMGDTDDILSHLQLPGHDPKSKLGYLDHCSGLIKLAEDGSDIYTSQVTWERWYSMLRQLKYYEFHFNDIPSADIVFSGYGGVIVSQDDYYQVDKSRIIIETTMIVFNTDIYKYVTSESLLSTYRTMVCNRNAKNGKDWADCYSQYNSGTYNNDWLVVDYLKWEESSKSDIVWCCEQMPGKILCDDITSTLLQDKYIPTYNIPRFAEIFNYSGYDGAVKKYGSWFDFELHPRAQIFRRNQSSIKNMEHMKAMMRYNNWENDPLSNGSPGNAISSRKDLIDPNKTQPNPFLLSSCFGGLDAKIGGYADLKKSQINAQMGPTHDQQPVFSWSNAPKCCDGVPHKGQPDTFDFDWIVWAHQM</sequence>
<reference evidence="8" key="1">
    <citation type="submission" date="2022-08" db="EMBL/GenBank/DDBJ databases">
        <title>Novel sulfate-reducing endosymbionts in the free-living metamonad Anaeramoeba.</title>
        <authorList>
            <person name="Jerlstrom-Hultqvist J."/>
            <person name="Cepicka I."/>
            <person name="Gallot-Lavallee L."/>
            <person name="Salas-Leiva D."/>
            <person name="Curtis B.A."/>
            <person name="Zahonova K."/>
            <person name="Pipaliya S."/>
            <person name="Dacks J."/>
            <person name="Roger A.J."/>
        </authorList>
    </citation>
    <scope>NUCLEOTIDE SEQUENCE</scope>
    <source>
        <strain evidence="8">Schooner1</strain>
    </source>
</reference>
<dbReference type="PANTHER" id="PTHR12370:SF3">
    <property type="entry name" value="PHOSPHOLIPASE B-LIKE 2-RELATED"/>
    <property type="match status" value="1"/>
</dbReference>
<evidence type="ECO:0000256" key="7">
    <source>
        <dbReference type="RuleBase" id="RU364138"/>
    </source>
</evidence>
<dbReference type="Proteomes" id="UP001150062">
    <property type="component" value="Unassembled WGS sequence"/>
</dbReference>
<keyword evidence="6" id="KW-0325">Glycoprotein</keyword>
<keyword evidence="5 7" id="KW-0443">Lipid metabolism</keyword>
<gene>
    <name evidence="8" type="ORF">M0813_18091</name>
</gene>
<evidence type="ECO:0000313" key="8">
    <source>
        <dbReference type="EMBL" id="KAJ6247993.1"/>
    </source>
</evidence>
<dbReference type="InterPro" id="IPR007000">
    <property type="entry name" value="PLipase_B-like"/>
</dbReference>
<keyword evidence="3 7" id="KW-0378">Hydrolase</keyword>
<dbReference type="Pfam" id="PF04916">
    <property type="entry name" value="Phospholip_B"/>
    <property type="match status" value="1"/>
</dbReference>
<keyword evidence="9" id="KW-1185">Reference proteome</keyword>
<keyword evidence="2 7" id="KW-0732">Signal</keyword>
<evidence type="ECO:0000256" key="3">
    <source>
        <dbReference type="ARBA" id="ARBA00022801"/>
    </source>
</evidence>
<keyword evidence="4 7" id="KW-0442">Lipid degradation</keyword>
<dbReference type="EC" id="3.1.1.-" evidence="7"/>
<accession>A0ABQ8YTQ5</accession>
<evidence type="ECO:0000256" key="5">
    <source>
        <dbReference type="ARBA" id="ARBA00023098"/>
    </source>
</evidence>
<comment type="caution">
    <text evidence="8">The sequence shown here is derived from an EMBL/GenBank/DDBJ whole genome shotgun (WGS) entry which is preliminary data.</text>
</comment>
<protein>
    <recommendedName>
        <fullName evidence="7">Phospholipase B-like</fullName>
        <ecNumber evidence="7">3.1.1.-</ecNumber>
    </recommendedName>
</protein>
<evidence type="ECO:0000313" key="9">
    <source>
        <dbReference type="Proteomes" id="UP001150062"/>
    </source>
</evidence>
<dbReference type="Gene3D" id="3.60.60.30">
    <property type="match status" value="1"/>
</dbReference>
<organism evidence="8 9">
    <name type="scientific">Anaeramoeba flamelloides</name>
    <dbReference type="NCBI Taxonomy" id="1746091"/>
    <lineage>
        <taxon>Eukaryota</taxon>
        <taxon>Metamonada</taxon>
        <taxon>Anaeramoebidae</taxon>
        <taxon>Anaeramoeba</taxon>
    </lineage>
</organism>
<dbReference type="PANTHER" id="PTHR12370">
    <property type="entry name" value="PHOSPHOLIPASE B-RELATED"/>
    <property type="match status" value="1"/>
</dbReference>
<comment type="function">
    <text evidence="7">Putative phospholipase.</text>
</comment>
<evidence type="ECO:0000256" key="2">
    <source>
        <dbReference type="ARBA" id="ARBA00022729"/>
    </source>
</evidence>
<dbReference type="EMBL" id="JAOAOG010000119">
    <property type="protein sequence ID" value="KAJ6247993.1"/>
    <property type="molecule type" value="Genomic_DNA"/>
</dbReference>
<feature type="signal peptide" evidence="7">
    <location>
        <begin position="1"/>
        <end position="21"/>
    </location>
</feature>
<proteinExistence type="inferred from homology"/>
<evidence type="ECO:0000256" key="4">
    <source>
        <dbReference type="ARBA" id="ARBA00022963"/>
    </source>
</evidence>
<evidence type="ECO:0000256" key="6">
    <source>
        <dbReference type="ARBA" id="ARBA00023180"/>
    </source>
</evidence>
<name>A0ABQ8YTQ5_9EUKA</name>
<comment type="similarity">
    <text evidence="1 7">Belongs to the phospholipase B-like family.</text>
</comment>
<evidence type="ECO:0000256" key="1">
    <source>
        <dbReference type="ARBA" id="ARBA00007835"/>
    </source>
</evidence>